<dbReference type="CDD" id="cd22268">
    <property type="entry name" value="DPBB_RlpA-like"/>
    <property type="match status" value="1"/>
</dbReference>
<comment type="function">
    <text evidence="4">Lytic transglycosylase with a strong preference for naked glycan strands that lack stem peptides.</text>
</comment>
<dbReference type="Pfam" id="PF03330">
    <property type="entry name" value="DPBB_1"/>
    <property type="match status" value="1"/>
</dbReference>
<dbReference type="Gene3D" id="2.40.40.10">
    <property type="entry name" value="RlpA-like domain"/>
    <property type="match status" value="1"/>
</dbReference>
<dbReference type="InterPro" id="IPR036680">
    <property type="entry name" value="SPOR-like_sf"/>
</dbReference>
<dbReference type="EMBL" id="JAULRT010000062">
    <property type="protein sequence ID" value="MDO3383539.1"/>
    <property type="molecule type" value="Genomic_DNA"/>
</dbReference>
<feature type="domain" description="SPOR" evidence="6">
    <location>
        <begin position="196"/>
        <end position="274"/>
    </location>
</feature>
<proteinExistence type="inferred from homology"/>
<dbReference type="PROSITE" id="PS51724">
    <property type="entry name" value="SPOR"/>
    <property type="match status" value="1"/>
</dbReference>
<evidence type="ECO:0000259" key="6">
    <source>
        <dbReference type="PROSITE" id="PS51724"/>
    </source>
</evidence>
<evidence type="ECO:0000313" key="7">
    <source>
        <dbReference type="EMBL" id="MDO3383539.1"/>
    </source>
</evidence>
<evidence type="ECO:0000256" key="4">
    <source>
        <dbReference type="HAMAP-Rule" id="MF_02071"/>
    </source>
</evidence>
<evidence type="ECO:0000256" key="1">
    <source>
        <dbReference type="ARBA" id="ARBA00022729"/>
    </source>
</evidence>
<dbReference type="PANTHER" id="PTHR34183:SF1">
    <property type="entry name" value="ENDOLYTIC PEPTIDOGLYCAN TRANSGLYCOSYLASE RLPA"/>
    <property type="match status" value="1"/>
</dbReference>
<dbReference type="EC" id="4.2.2.-" evidence="4"/>
<dbReference type="InterPro" id="IPR034718">
    <property type="entry name" value="RlpA"/>
</dbReference>
<keyword evidence="3 4" id="KW-0961">Cell wall biogenesis/degradation</keyword>
<evidence type="ECO:0000256" key="3">
    <source>
        <dbReference type="ARBA" id="ARBA00023316"/>
    </source>
</evidence>
<protein>
    <recommendedName>
        <fullName evidence="4">Endolytic peptidoglycan transglycosylase RlpA</fullName>
        <ecNumber evidence="4">4.2.2.-</ecNumber>
    </recommendedName>
</protein>
<sequence length="274" mass="29770">MSETQFGKVCVALALIGLLSACSSPHSPQESRYELDQDKGPERAVDLSHVPDAVPRVEPRTRAGNKNPYTVLGKTYYLIEDETNYKERGTASWYGKKFHGHNTSNGEVYDMYAMTAAHKTLPIPSYVRVTHLDNGRSVVVRVNDRGPFHAGRIIDLSYAAAQRLGITQTGTGPVEVEIVIPGDTPPPPLRPLDRPATESDGIYLQVGAFSSAASAKALRDKVAKATGARVFVSEFLAAKALYRVRIGPLADEQAVNRVKALLPKAGIYSSHTVQ</sequence>
<comment type="similarity">
    <text evidence="4 5">Belongs to the RlpA family.</text>
</comment>
<dbReference type="InterPro" id="IPR007730">
    <property type="entry name" value="SPOR-like_dom"/>
</dbReference>
<accession>A0ABT8THF8</accession>
<name>A0ABT8THF8_9GAMM</name>
<dbReference type="Proteomes" id="UP001168380">
    <property type="component" value="Unassembled WGS sequence"/>
</dbReference>
<keyword evidence="8" id="KW-1185">Reference proteome</keyword>
<keyword evidence="1" id="KW-0732">Signal</keyword>
<dbReference type="InterPro" id="IPR036908">
    <property type="entry name" value="RlpA-like_sf"/>
</dbReference>
<dbReference type="RefSeq" id="WP_302714375.1">
    <property type="nucleotide sequence ID" value="NZ_JAULRT010000062.1"/>
</dbReference>
<organism evidence="7 8">
    <name type="scientific">Gilvimarinus algae</name>
    <dbReference type="NCBI Taxonomy" id="3058037"/>
    <lineage>
        <taxon>Bacteria</taxon>
        <taxon>Pseudomonadati</taxon>
        <taxon>Pseudomonadota</taxon>
        <taxon>Gammaproteobacteria</taxon>
        <taxon>Cellvibrionales</taxon>
        <taxon>Cellvibrionaceae</taxon>
        <taxon>Gilvimarinus</taxon>
    </lineage>
</organism>
<dbReference type="NCBIfam" id="TIGR00413">
    <property type="entry name" value="rlpA"/>
    <property type="match status" value="1"/>
</dbReference>
<dbReference type="HAMAP" id="MF_02071">
    <property type="entry name" value="RlpA"/>
    <property type="match status" value="1"/>
</dbReference>
<evidence type="ECO:0000313" key="8">
    <source>
        <dbReference type="Proteomes" id="UP001168380"/>
    </source>
</evidence>
<reference evidence="7" key="1">
    <citation type="submission" date="2023-07" db="EMBL/GenBank/DDBJ databases">
        <title>Gilvimarinus algae sp. nov., isolated from the surface of Kelp.</title>
        <authorList>
            <person name="Sun Y.Y."/>
            <person name="Gong Y."/>
            <person name="Du Z.J."/>
        </authorList>
    </citation>
    <scope>NUCLEOTIDE SEQUENCE</scope>
    <source>
        <strain evidence="7">SDUM040014</strain>
    </source>
</reference>
<dbReference type="SUPFAM" id="SSF110997">
    <property type="entry name" value="Sporulation related repeat"/>
    <property type="match status" value="1"/>
</dbReference>
<evidence type="ECO:0000256" key="2">
    <source>
        <dbReference type="ARBA" id="ARBA00023239"/>
    </source>
</evidence>
<dbReference type="InterPro" id="IPR012997">
    <property type="entry name" value="RplA"/>
</dbReference>
<keyword evidence="2 4" id="KW-0456">Lyase</keyword>
<dbReference type="Pfam" id="PF05036">
    <property type="entry name" value="SPOR"/>
    <property type="match status" value="1"/>
</dbReference>
<dbReference type="PANTHER" id="PTHR34183">
    <property type="entry name" value="ENDOLYTIC PEPTIDOGLYCAN TRANSGLYCOSYLASE RLPA"/>
    <property type="match status" value="1"/>
</dbReference>
<dbReference type="Gene3D" id="3.30.70.1070">
    <property type="entry name" value="Sporulation related repeat"/>
    <property type="match status" value="1"/>
</dbReference>
<gene>
    <name evidence="4" type="primary">rlpA</name>
    <name evidence="7" type="ORF">QWI16_15265</name>
</gene>
<dbReference type="InterPro" id="IPR009009">
    <property type="entry name" value="RlpA-like_DPBB"/>
</dbReference>
<evidence type="ECO:0000256" key="5">
    <source>
        <dbReference type="RuleBase" id="RU003495"/>
    </source>
</evidence>
<comment type="caution">
    <text evidence="7">The sequence shown here is derived from an EMBL/GenBank/DDBJ whole genome shotgun (WGS) entry which is preliminary data.</text>
</comment>
<dbReference type="SUPFAM" id="SSF50685">
    <property type="entry name" value="Barwin-like endoglucanases"/>
    <property type="match status" value="1"/>
</dbReference>